<accession>A0ABV6UE57</accession>
<name>A0ABV6UE57_9ACTN</name>
<evidence type="ECO:0000313" key="4">
    <source>
        <dbReference type="Proteomes" id="UP001592528"/>
    </source>
</evidence>
<keyword evidence="2" id="KW-0472">Membrane</keyword>
<gene>
    <name evidence="3" type="ORF">ACEZDJ_00275</name>
</gene>
<feature type="transmembrane region" description="Helical" evidence="2">
    <location>
        <begin position="9"/>
        <end position="26"/>
    </location>
</feature>
<organism evidence="3 4">
    <name type="scientific">Streptacidiphilus cavernicola</name>
    <dbReference type="NCBI Taxonomy" id="3342716"/>
    <lineage>
        <taxon>Bacteria</taxon>
        <taxon>Bacillati</taxon>
        <taxon>Actinomycetota</taxon>
        <taxon>Actinomycetes</taxon>
        <taxon>Kitasatosporales</taxon>
        <taxon>Streptomycetaceae</taxon>
        <taxon>Streptacidiphilus</taxon>
    </lineage>
</organism>
<protein>
    <recommendedName>
        <fullName evidence="5">Secreted protein</fullName>
    </recommendedName>
</protein>
<evidence type="ECO:0000256" key="2">
    <source>
        <dbReference type="SAM" id="Phobius"/>
    </source>
</evidence>
<keyword evidence="2" id="KW-0812">Transmembrane</keyword>
<dbReference type="RefSeq" id="WP_037596928.1">
    <property type="nucleotide sequence ID" value="NZ_JBHEZZ010000001.1"/>
</dbReference>
<feature type="compositionally biased region" description="Basic and acidic residues" evidence="1">
    <location>
        <begin position="84"/>
        <end position="93"/>
    </location>
</feature>
<sequence>MPRLTPAQICYGTLAVVVATVALLAASGTHSLLTISLLMILGLTLGTIAVALAITAPARRGAKPARSRLVAGGRPASAPPVESIAREREGARH</sequence>
<keyword evidence="4" id="KW-1185">Reference proteome</keyword>
<reference evidence="3 4" key="1">
    <citation type="submission" date="2024-09" db="EMBL/GenBank/DDBJ databases">
        <authorList>
            <person name="Lee S.D."/>
        </authorList>
    </citation>
    <scope>NUCLEOTIDE SEQUENCE [LARGE SCALE GENOMIC DNA]</scope>
    <source>
        <strain evidence="3 4">N1-5</strain>
    </source>
</reference>
<evidence type="ECO:0000313" key="3">
    <source>
        <dbReference type="EMBL" id="MFC1399729.1"/>
    </source>
</evidence>
<feature type="transmembrane region" description="Helical" evidence="2">
    <location>
        <begin position="32"/>
        <end position="58"/>
    </location>
</feature>
<keyword evidence="2" id="KW-1133">Transmembrane helix</keyword>
<dbReference type="Proteomes" id="UP001592528">
    <property type="component" value="Unassembled WGS sequence"/>
</dbReference>
<comment type="caution">
    <text evidence="3">The sequence shown here is derived from an EMBL/GenBank/DDBJ whole genome shotgun (WGS) entry which is preliminary data.</text>
</comment>
<evidence type="ECO:0008006" key="5">
    <source>
        <dbReference type="Google" id="ProtNLM"/>
    </source>
</evidence>
<feature type="region of interest" description="Disordered" evidence="1">
    <location>
        <begin position="60"/>
        <end position="93"/>
    </location>
</feature>
<dbReference type="EMBL" id="JBHEZZ010000001">
    <property type="protein sequence ID" value="MFC1399729.1"/>
    <property type="molecule type" value="Genomic_DNA"/>
</dbReference>
<evidence type="ECO:0000256" key="1">
    <source>
        <dbReference type="SAM" id="MobiDB-lite"/>
    </source>
</evidence>
<proteinExistence type="predicted"/>